<reference evidence="9" key="1">
    <citation type="submission" date="2019-11" db="EMBL/GenBank/DDBJ databases">
        <authorList>
            <person name="Feng L."/>
        </authorList>
    </citation>
    <scope>NUCLEOTIDE SEQUENCE</scope>
    <source>
        <strain evidence="9">AcaccaeLFYP115</strain>
    </source>
</reference>
<keyword evidence="4" id="KW-0762">Sugar transport</keyword>
<protein>
    <submittedName>
        <fullName evidence="9">Galactitol permease IIC component</fullName>
    </submittedName>
</protein>
<dbReference type="GO" id="GO:0009401">
    <property type="term" value="P:phosphoenolpyruvate-dependent sugar phosphotransferase system"/>
    <property type="evidence" value="ECO:0007669"/>
    <property type="project" value="UniProtKB-KW"/>
</dbReference>
<proteinExistence type="predicted"/>
<evidence type="ECO:0000256" key="3">
    <source>
        <dbReference type="ARBA" id="ARBA00022475"/>
    </source>
</evidence>
<dbReference type="AlphaFoldDB" id="A0A6N2TJW1"/>
<keyword evidence="3" id="KW-1003">Cell membrane</keyword>
<accession>A0A6N2TJW1</accession>
<organism evidence="9">
    <name type="scientific">Anaerostipes caccae</name>
    <dbReference type="NCBI Taxonomy" id="105841"/>
    <lineage>
        <taxon>Bacteria</taxon>
        <taxon>Bacillati</taxon>
        <taxon>Bacillota</taxon>
        <taxon>Clostridia</taxon>
        <taxon>Lachnospirales</taxon>
        <taxon>Lachnospiraceae</taxon>
        <taxon>Anaerostipes</taxon>
    </lineage>
</organism>
<dbReference type="GO" id="GO:0015577">
    <property type="term" value="F:galactitol transmembrane transporter activity"/>
    <property type="evidence" value="ECO:0007669"/>
    <property type="project" value="InterPro"/>
</dbReference>
<dbReference type="GO" id="GO:0005886">
    <property type="term" value="C:plasma membrane"/>
    <property type="evidence" value="ECO:0007669"/>
    <property type="project" value="UniProtKB-SubCell"/>
</dbReference>
<dbReference type="InterPro" id="IPR004703">
    <property type="entry name" value="PTS_sugar-sp_permease"/>
</dbReference>
<keyword evidence="8" id="KW-0472">Membrane</keyword>
<dbReference type="PANTHER" id="PTHR37324">
    <property type="entry name" value="PTS SYSTEM GALACTITOL-SPECIFIC EIIC COMPONENT"/>
    <property type="match status" value="1"/>
</dbReference>
<name>A0A6N2TJW1_9FIRM</name>
<keyword evidence="2" id="KW-0813">Transport</keyword>
<evidence type="ECO:0000313" key="9">
    <source>
        <dbReference type="EMBL" id="VYT04361.1"/>
    </source>
</evidence>
<comment type="subcellular location">
    <subcellularLocation>
        <location evidence="1">Cell membrane</location>
        <topology evidence="1">Multi-pass membrane protein</topology>
    </subcellularLocation>
</comment>
<keyword evidence="6" id="KW-0812">Transmembrane</keyword>
<dbReference type="RefSeq" id="WP_006567077.1">
    <property type="nucleotide sequence ID" value="NZ_BAABZP010000002.1"/>
</dbReference>
<dbReference type="PROSITE" id="PS51104">
    <property type="entry name" value="PTS_EIIC_TYPE_2"/>
    <property type="match status" value="1"/>
</dbReference>
<dbReference type="InterPro" id="IPR013853">
    <property type="entry name" value="EIIC-GAT"/>
</dbReference>
<dbReference type="PIRSF" id="PIRSF006304">
    <property type="entry name" value="GatC"/>
    <property type="match status" value="1"/>
</dbReference>
<dbReference type="Pfam" id="PF03611">
    <property type="entry name" value="EIIC-GAT"/>
    <property type="match status" value="1"/>
</dbReference>
<sequence length="419" mass="44641">MDILLKAVQALLNMGAVALLPIMICILGLVFRMKFGASLKAGLMVGIGFQGLSLTVGLLTATIEPITQYYQKMGSGFTAADIGFAAVGGASWTVPFAPIAVPLIVIANFILLRAGLTKVLNVDIWNYIHFLIPGALAYALWGNAVLGLAITVGLSIAALYAGQAIAHKWQDFFGLDGTTCSTLSFTTFMYPLSWGINKLIDHIPGVKDIDIDMNKLEEKLGFFGDPAFVGLIVGIFLGLLTRQAPTTIFGIGMGIASVLILIPRMVSIMMEGLTPIGNAASAYMKKHMGEDAELFIGMDVALGLGDPACITCTAICIPITILFAFIIPNMVYFPIGLLGIVCYTTVMCVLASKGNLLRSLVCSIASMFLITFFVNMFVPECTKMLSVTGLKIQGMVADGSFGYNLGTVIICFISKLFGM</sequence>
<keyword evidence="5" id="KW-0598">Phosphotransferase system</keyword>
<evidence type="ECO:0000256" key="7">
    <source>
        <dbReference type="ARBA" id="ARBA00022989"/>
    </source>
</evidence>
<dbReference type="InterPro" id="IPR013014">
    <property type="entry name" value="PTS_EIIC_2"/>
</dbReference>
<dbReference type="PANTHER" id="PTHR37324:SF2">
    <property type="entry name" value="PTS SYSTEM GALACTITOL-SPECIFIC EIIC COMPONENT"/>
    <property type="match status" value="1"/>
</dbReference>
<evidence type="ECO:0000256" key="5">
    <source>
        <dbReference type="ARBA" id="ARBA00022683"/>
    </source>
</evidence>
<evidence type="ECO:0000256" key="4">
    <source>
        <dbReference type="ARBA" id="ARBA00022597"/>
    </source>
</evidence>
<evidence type="ECO:0000256" key="1">
    <source>
        <dbReference type="ARBA" id="ARBA00004651"/>
    </source>
</evidence>
<evidence type="ECO:0000256" key="6">
    <source>
        <dbReference type="ARBA" id="ARBA00022692"/>
    </source>
</evidence>
<evidence type="ECO:0000256" key="2">
    <source>
        <dbReference type="ARBA" id="ARBA00022448"/>
    </source>
</evidence>
<evidence type="ECO:0000256" key="8">
    <source>
        <dbReference type="ARBA" id="ARBA00023136"/>
    </source>
</evidence>
<dbReference type="EMBL" id="CACRSQ010000003">
    <property type="protein sequence ID" value="VYT04361.1"/>
    <property type="molecule type" value="Genomic_DNA"/>
</dbReference>
<gene>
    <name evidence="9" type="primary">gatC_6</name>
    <name evidence="9" type="ORF">ACLFYP115_01423</name>
</gene>
<keyword evidence="7" id="KW-1133">Transmembrane helix</keyword>